<evidence type="ECO:0000256" key="1">
    <source>
        <dbReference type="ARBA" id="ARBA00023015"/>
    </source>
</evidence>
<dbReference type="EMBL" id="BAABHF010000041">
    <property type="protein sequence ID" value="GAA4507598.1"/>
    <property type="molecule type" value="Genomic_DNA"/>
</dbReference>
<keyword evidence="2" id="KW-0238">DNA-binding</keyword>
<dbReference type="InterPro" id="IPR016032">
    <property type="entry name" value="Sig_transdc_resp-reg_C-effctor"/>
</dbReference>
<dbReference type="InterPro" id="IPR000792">
    <property type="entry name" value="Tscrpt_reg_LuxR_C"/>
</dbReference>
<dbReference type="Gene3D" id="1.10.10.10">
    <property type="entry name" value="Winged helix-like DNA-binding domain superfamily/Winged helix DNA-binding domain"/>
    <property type="match status" value="1"/>
</dbReference>
<evidence type="ECO:0000313" key="6">
    <source>
        <dbReference type="Proteomes" id="UP001500503"/>
    </source>
</evidence>
<proteinExistence type="predicted"/>
<keyword evidence="1" id="KW-0805">Transcription regulation</keyword>
<keyword evidence="3" id="KW-0804">Transcription</keyword>
<evidence type="ECO:0000313" key="5">
    <source>
        <dbReference type="EMBL" id="GAA4507598.1"/>
    </source>
</evidence>
<dbReference type="CDD" id="cd06170">
    <property type="entry name" value="LuxR_C_like"/>
    <property type="match status" value="1"/>
</dbReference>
<comment type="caution">
    <text evidence="5">The sequence shown here is derived from an EMBL/GenBank/DDBJ whole genome shotgun (WGS) entry which is preliminary data.</text>
</comment>
<name>A0ABP8QPU8_9ACTN</name>
<dbReference type="InterPro" id="IPR029063">
    <property type="entry name" value="SAM-dependent_MTases_sf"/>
</dbReference>
<dbReference type="PANTHER" id="PTHR44688">
    <property type="entry name" value="DNA-BINDING TRANSCRIPTIONAL ACTIVATOR DEVR_DOSR"/>
    <property type="match status" value="1"/>
</dbReference>
<dbReference type="PROSITE" id="PS50043">
    <property type="entry name" value="HTH_LUXR_2"/>
    <property type="match status" value="1"/>
</dbReference>
<reference evidence="6" key="1">
    <citation type="journal article" date="2019" name="Int. J. Syst. Evol. Microbiol.">
        <title>The Global Catalogue of Microorganisms (GCM) 10K type strain sequencing project: providing services to taxonomists for standard genome sequencing and annotation.</title>
        <authorList>
            <consortium name="The Broad Institute Genomics Platform"/>
            <consortium name="The Broad Institute Genome Sequencing Center for Infectious Disease"/>
            <person name="Wu L."/>
            <person name="Ma J."/>
        </authorList>
    </citation>
    <scope>NUCLEOTIDE SEQUENCE [LARGE SCALE GENOMIC DNA]</scope>
    <source>
        <strain evidence="6">JCM 17933</strain>
    </source>
</reference>
<feature type="domain" description="HTH luxR-type" evidence="4">
    <location>
        <begin position="40"/>
        <end position="94"/>
    </location>
</feature>
<evidence type="ECO:0000256" key="2">
    <source>
        <dbReference type="ARBA" id="ARBA00023125"/>
    </source>
</evidence>
<sequence length="98" mass="10274">MASAPGIVAQMLEQLDVQPGHRVLEIGRGRAITLRPAPLSAAPPARLAAARSNADIAAELFISIGTVKTHVANIQAKLGVANRVGIAAWAWETDHTHP</sequence>
<dbReference type="InterPro" id="IPR036388">
    <property type="entry name" value="WH-like_DNA-bd_sf"/>
</dbReference>
<accession>A0ABP8QPU8</accession>
<dbReference type="Pfam" id="PF00196">
    <property type="entry name" value="GerE"/>
    <property type="match status" value="1"/>
</dbReference>
<dbReference type="PRINTS" id="PR00038">
    <property type="entry name" value="HTHLUXR"/>
</dbReference>
<evidence type="ECO:0000256" key="3">
    <source>
        <dbReference type="ARBA" id="ARBA00023163"/>
    </source>
</evidence>
<dbReference type="Gene3D" id="3.40.50.150">
    <property type="entry name" value="Vaccinia Virus protein VP39"/>
    <property type="match status" value="1"/>
</dbReference>
<organism evidence="5 6">
    <name type="scientific">Actinoallomurus oryzae</name>
    <dbReference type="NCBI Taxonomy" id="502180"/>
    <lineage>
        <taxon>Bacteria</taxon>
        <taxon>Bacillati</taxon>
        <taxon>Actinomycetota</taxon>
        <taxon>Actinomycetes</taxon>
        <taxon>Streptosporangiales</taxon>
        <taxon>Thermomonosporaceae</taxon>
        <taxon>Actinoallomurus</taxon>
    </lineage>
</organism>
<evidence type="ECO:0000259" key="4">
    <source>
        <dbReference type="PROSITE" id="PS50043"/>
    </source>
</evidence>
<dbReference type="SMART" id="SM00421">
    <property type="entry name" value="HTH_LUXR"/>
    <property type="match status" value="1"/>
</dbReference>
<dbReference type="PANTHER" id="PTHR44688:SF16">
    <property type="entry name" value="DNA-BINDING TRANSCRIPTIONAL ACTIVATOR DEVR_DOSR"/>
    <property type="match status" value="1"/>
</dbReference>
<protein>
    <recommendedName>
        <fullName evidence="4">HTH luxR-type domain-containing protein</fullName>
    </recommendedName>
</protein>
<dbReference type="SUPFAM" id="SSF46894">
    <property type="entry name" value="C-terminal effector domain of the bipartite response regulators"/>
    <property type="match status" value="1"/>
</dbReference>
<gene>
    <name evidence="5" type="ORF">GCM10023191_066220</name>
</gene>
<dbReference type="SUPFAM" id="SSF53335">
    <property type="entry name" value="S-adenosyl-L-methionine-dependent methyltransferases"/>
    <property type="match status" value="1"/>
</dbReference>
<dbReference type="Proteomes" id="UP001500503">
    <property type="component" value="Unassembled WGS sequence"/>
</dbReference>
<keyword evidence="6" id="KW-1185">Reference proteome</keyword>